<evidence type="ECO:0000313" key="2">
    <source>
        <dbReference type="Proteomes" id="UP000035722"/>
    </source>
</evidence>
<dbReference type="Proteomes" id="UP000035722">
    <property type="component" value="Unassembled WGS sequence"/>
</dbReference>
<name>A0A024H8T3_9MICC</name>
<dbReference type="AlphaFoldDB" id="A0A024H8T3"/>
<protein>
    <recommendedName>
        <fullName evidence="3">Mycofactocin system RPExFGAL protein</fullName>
    </recommendedName>
</protein>
<organism evidence="1 2">
    <name type="scientific">Pseudarthrobacter siccitolerans</name>
    <dbReference type="NCBI Taxonomy" id="861266"/>
    <lineage>
        <taxon>Bacteria</taxon>
        <taxon>Bacillati</taxon>
        <taxon>Actinomycetota</taxon>
        <taxon>Actinomycetes</taxon>
        <taxon>Micrococcales</taxon>
        <taxon>Micrococcaceae</taxon>
        <taxon>Pseudarthrobacter</taxon>
    </lineage>
</organism>
<dbReference type="InterPro" id="IPR023850">
    <property type="entry name" value="MftB"/>
</dbReference>
<evidence type="ECO:0008006" key="3">
    <source>
        <dbReference type="Google" id="ProtNLM"/>
    </source>
</evidence>
<sequence length="99" mass="10894">MSPTSTDTMLDEEWMLSPAVALRPEPFGAMAYHFGNRKLTFLKKPELVRVIRSLEGSGTVRDALVQSDVPEGQWPAYVGALRSLAATDMIRASKGKNND</sequence>
<dbReference type="RefSeq" id="WP_050057002.1">
    <property type="nucleotide sequence ID" value="NZ_CAQI01000059.1"/>
</dbReference>
<dbReference type="STRING" id="861266.ARTSIC4J27_4191"/>
<dbReference type="NCBIfam" id="TIGR03967">
    <property type="entry name" value="mycofact_MftB"/>
    <property type="match status" value="1"/>
</dbReference>
<reference evidence="2" key="1">
    <citation type="journal article" date="2014" name="Genome Announc.">
        <title>Genome Sequence of Arthrobacter siccitolerans 4J27, a Xeroprotectant-Producing Desiccation-Tolerant Microorganism.</title>
        <authorList>
            <person name="Manzanera M."/>
            <person name="Santa-Cruz-Calvo L."/>
            <person name="Vilchez J.I."/>
            <person name="Garcia-Fontana C."/>
            <person name="Silva-Castro G.A."/>
            <person name="Calvo C."/>
            <person name="Gonzalez-Lopez J."/>
        </authorList>
    </citation>
    <scope>NUCLEOTIDE SEQUENCE [LARGE SCALE GENOMIC DNA]</scope>
    <source>
        <strain evidence="2">4J27</strain>
    </source>
</reference>
<proteinExistence type="predicted"/>
<evidence type="ECO:0000313" key="1">
    <source>
        <dbReference type="EMBL" id="CCQ48189.1"/>
    </source>
</evidence>
<gene>
    <name evidence="1" type="ORF">ARTSIC4J27_4191</name>
</gene>
<dbReference type="OrthoDB" id="3784885at2"/>
<accession>A0A024H8T3</accession>
<dbReference type="Pfam" id="PF26520">
    <property type="entry name" value="MftB_chaperone"/>
    <property type="match status" value="1"/>
</dbReference>
<comment type="caution">
    <text evidence="1">The sequence shown here is derived from an EMBL/GenBank/DDBJ whole genome shotgun (WGS) entry which is preliminary data.</text>
</comment>
<dbReference type="EMBL" id="CAQI01000059">
    <property type="protein sequence ID" value="CCQ48189.1"/>
    <property type="molecule type" value="Genomic_DNA"/>
</dbReference>
<keyword evidence="2" id="KW-1185">Reference proteome</keyword>